<evidence type="ECO:0000256" key="12">
    <source>
        <dbReference type="RuleBase" id="RU003733"/>
    </source>
</evidence>
<dbReference type="FunFam" id="3.30.420.40:FF:000177">
    <property type="entry name" value="Glycerol kinase"/>
    <property type="match status" value="1"/>
</dbReference>
<dbReference type="InterPro" id="IPR042018">
    <property type="entry name" value="GK1-3_metazoan-type"/>
</dbReference>
<keyword evidence="5" id="KW-0547">Nucleotide-binding</keyword>
<evidence type="ECO:0000256" key="4">
    <source>
        <dbReference type="ARBA" id="ARBA00022679"/>
    </source>
</evidence>
<keyword evidence="8" id="KW-0067">ATP-binding</keyword>
<dbReference type="InterPro" id="IPR018484">
    <property type="entry name" value="FGGY_N"/>
</dbReference>
<dbReference type="PROSITE" id="PS00445">
    <property type="entry name" value="FGGY_KINASES_2"/>
    <property type="match status" value="1"/>
</dbReference>
<dbReference type="GO" id="GO:0005739">
    <property type="term" value="C:mitochondrion"/>
    <property type="evidence" value="ECO:0007669"/>
    <property type="project" value="TreeGrafter"/>
</dbReference>
<keyword evidence="13" id="KW-0812">Transmembrane</keyword>
<evidence type="ECO:0000313" key="16">
    <source>
        <dbReference type="Proteomes" id="UP000694867"/>
    </source>
</evidence>
<evidence type="ECO:0000256" key="1">
    <source>
        <dbReference type="ARBA" id="ARBA00005190"/>
    </source>
</evidence>
<dbReference type="CDD" id="cd07792">
    <property type="entry name" value="ASKHA_NBD_FGGY_GK1-3-like"/>
    <property type="match status" value="1"/>
</dbReference>
<dbReference type="PIRSF" id="PIRSF000538">
    <property type="entry name" value="GlpK"/>
    <property type="match status" value="1"/>
</dbReference>
<evidence type="ECO:0000256" key="9">
    <source>
        <dbReference type="ARBA" id="ARBA00043149"/>
    </source>
</evidence>
<dbReference type="InterPro" id="IPR043129">
    <property type="entry name" value="ATPase_NBD"/>
</dbReference>
<dbReference type="GO" id="GO:0006641">
    <property type="term" value="P:triglyceride metabolic process"/>
    <property type="evidence" value="ECO:0007669"/>
    <property type="project" value="TreeGrafter"/>
</dbReference>
<dbReference type="InterPro" id="IPR018483">
    <property type="entry name" value="Carb_kinase_FGGY_CS"/>
</dbReference>
<name>A0AAJ7P9G7_9ACAR</name>
<evidence type="ECO:0000256" key="10">
    <source>
        <dbReference type="ARBA" id="ARBA00052101"/>
    </source>
</evidence>
<dbReference type="Proteomes" id="UP000694867">
    <property type="component" value="Unplaced"/>
</dbReference>
<dbReference type="SUPFAM" id="SSF53067">
    <property type="entry name" value="Actin-like ATPase domain"/>
    <property type="match status" value="2"/>
</dbReference>
<evidence type="ECO:0000256" key="3">
    <source>
        <dbReference type="ARBA" id="ARBA00012099"/>
    </source>
</evidence>
<evidence type="ECO:0000259" key="15">
    <source>
        <dbReference type="Pfam" id="PF02782"/>
    </source>
</evidence>
<accession>A0AAJ7P9G7</accession>
<dbReference type="KEGG" id="goe:100902772"/>
<evidence type="ECO:0000256" key="7">
    <source>
        <dbReference type="ARBA" id="ARBA00022798"/>
    </source>
</evidence>
<evidence type="ECO:0000256" key="8">
    <source>
        <dbReference type="ARBA" id="ARBA00022840"/>
    </source>
</evidence>
<proteinExistence type="inferred from homology"/>
<dbReference type="Pfam" id="PF00370">
    <property type="entry name" value="FGGY_N"/>
    <property type="match status" value="1"/>
</dbReference>
<evidence type="ECO:0000313" key="17">
    <source>
        <dbReference type="RefSeq" id="XP_018493703.1"/>
    </source>
</evidence>
<sequence>MPPRITTNPPHHQRKTGKYGPLIAAIDQGTSSSRVLIFSSETFELITYHQIEVKQIYPNEGWVEEDPTHLLETVQHCLGQVWEKLKTMHIDPNDVVAIGLTNQRESTIVWDKNTGVPYHNAILWCDNRTVQTVEKLLSKVPQHDVDYLRPKCGLPLSTYFSAVKLVWLFENVPGVREAAERGDLLFGTVDSWLLWNLTGGAHVTDVTNAARTMLMDIETTKWDKYLLKFFGIPKSILPSIKSSSEIYGYVKEPLPFQGIPISGCLGDQSAALVGQMCFKIGETKCTYGTGGFLLCNTGAERPDWGRERKYFRSWDLHFGSQKVKSTHGLLTTIAYKLGPDAPLIYALEGSVAVAGSAVRWLRDNLGIISSTEEVQRLAMSVKSTHGVYFVPAFSGLYAPYWESSARGVICGLTQFTTKEHIVRATLESVCYQVREILDCTYKDMGLELTQLLVDGGMAKNDALMQLQSNILGVNVVRPQMLETTALGAAIAAGLAKGVEVWSLPQILKGAAAVSDTFEPQIVKQERERKFSRWKQAIERSLFWEDCTVTAQRKRLLGDHWYRVSSLPFGLFVMGAFAMVILAHSRSP</sequence>
<feature type="domain" description="Carbohydrate kinase FGGY N-terminal" evidence="14">
    <location>
        <begin position="23"/>
        <end position="274"/>
    </location>
</feature>
<keyword evidence="4 12" id="KW-0808">Transferase</keyword>
<dbReference type="Pfam" id="PF02782">
    <property type="entry name" value="FGGY_C"/>
    <property type="match status" value="1"/>
</dbReference>
<evidence type="ECO:0000256" key="2">
    <source>
        <dbReference type="ARBA" id="ARBA00009156"/>
    </source>
</evidence>
<organism evidence="16 17">
    <name type="scientific">Galendromus occidentalis</name>
    <name type="common">western predatory mite</name>
    <dbReference type="NCBI Taxonomy" id="34638"/>
    <lineage>
        <taxon>Eukaryota</taxon>
        <taxon>Metazoa</taxon>
        <taxon>Ecdysozoa</taxon>
        <taxon>Arthropoda</taxon>
        <taxon>Chelicerata</taxon>
        <taxon>Arachnida</taxon>
        <taxon>Acari</taxon>
        <taxon>Parasitiformes</taxon>
        <taxon>Mesostigmata</taxon>
        <taxon>Gamasina</taxon>
        <taxon>Phytoseioidea</taxon>
        <taxon>Phytoseiidae</taxon>
        <taxon>Typhlodrominae</taxon>
        <taxon>Galendromus</taxon>
    </lineage>
</organism>
<comment type="pathway">
    <text evidence="1">Polyol metabolism; glycerol degradation via glycerol kinase pathway; sn-glycerol 3-phosphate from glycerol: step 1/1.</text>
</comment>
<dbReference type="Gene3D" id="3.30.420.40">
    <property type="match status" value="2"/>
</dbReference>
<dbReference type="GO" id="GO:0006071">
    <property type="term" value="P:glycerol metabolic process"/>
    <property type="evidence" value="ECO:0007669"/>
    <property type="project" value="UniProtKB-KW"/>
</dbReference>
<evidence type="ECO:0000256" key="13">
    <source>
        <dbReference type="SAM" id="Phobius"/>
    </source>
</evidence>
<feature type="domain" description="Carbohydrate kinase FGGY C-terminal" evidence="15">
    <location>
        <begin position="315"/>
        <end position="495"/>
    </location>
</feature>
<dbReference type="PANTHER" id="PTHR10196:SF69">
    <property type="entry name" value="GLYCEROL KINASE"/>
    <property type="match status" value="1"/>
</dbReference>
<keyword evidence="16" id="KW-1185">Reference proteome</keyword>
<dbReference type="RefSeq" id="XP_018493703.1">
    <property type="nucleotide sequence ID" value="XM_018638187.1"/>
</dbReference>
<dbReference type="GO" id="GO:0005524">
    <property type="term" value="F:ATP binding"/>
    <property type="evidence" value="ECO:0007669"/>
    <property type="project" value="UniProtKB-KW"/>
</dbReference>
<dbReference type="EC" id="2.7.1.30" evidence="3"/>
<dbReference type="GeneID" id="100902772"/>
<reference evidence="17" key="1">
    <citation type="submission" date="2025-08" db="UniProtKB">
        <authorList>
            <consortium name="RefSeq"/>
        </authorList>
    </citation>
    <scope>IDENTIFICATION</scope>
</reference>
<evidence type="ECO:0000256" key="6">
    <source>
        <dbReference type="ARBA" id="ARBA00022777"/>
    </source>
</evidence>
<gene>
    <name evidence="17" type="primary">LOC100902772</name>
</gene>
<dbReference type="InterPro" id="IPR000577">
    <property type="entry name" value="Carb_kinase_FGGY"/>
</dbReference>
<dbReference type="PANTHER" id="PTHR10196">
    <property type="entry name" value="SUGAR KINASE"/>
    <property type="match status" value="1"/>
</dbReference>
<dbReference type="AlphaFoldDB" id="A0AAJ7P9G7"/>
<dbReference type="InterPro" id="IPR018485">
    <property type="entry name" value="FGGY_C"/>
</dbReference>
<comment type="catalytic activity">
    <reaction evidence="10">
        <text>glycerol + ATP = sn-glycerol 3-phosphate + ADP + H(+)</text>
        <dbReference type="Rhea" id="RHEA:21644"/>
        <dbReference type="ChEBI" id="CHEBI:15378"/>
        <dbReference type="ChEBI" id="CHEBI:17754"/>
        <dbReference type="ChEBI" id="CHEBI:30616"/>
        <dbReference type="ChEBI" id="CHEBI:57597"/>
        <dbReference type="ChEBI" id="CHEBI:456216"/>
        <dbReference type="EC" id="2.7.1.30"/>
    </reaction>
</comment>
<dbReference type="GO" id="GO:0004370">
    <property type="term" value="F:glycerol kinase activity"/>
    <property type="evidence" value="ECO:0007669"/>
    <property type="project" value="UniProtKB-EC"/>
</dbReference>
<comment type="similarity">
    <text evidence="2 12">Belongs to the FGGY kinase family.</text>
</comment>
<evidence type="ECO:0000256" key="11">
    <source>
        <dbReference type="ARBA" id="ARBA00071571"/>
    </source>
</evidence>
<evidence type="ECO:0000256" key="5">
    <source>
        <dbReference type="ARBA" id="ARBA00022741"/>
    </source>
</evidence>
<keyword evidence="13" id="KW-1133">Transmembrane helix</keyword>
<keyword evidence="6 12" id="KW-0418">Kinase</keyword>
<keyword evidence="13" id="KW-0472">Membrane</keyword>
<keyword evidence="7" id="KW-0319">Glycerol metabolism</keyword>
<evidence type="ECO:0000259" key="14">
    <source>
        <dbReference type="Pfam" id="PF00370"/>
    </source>
</evidence>
<dbReference type="FunFam" id="3.30.420.40:FF:000108">
    <property type="entry name" value="Glycerol kinase, glycosomal"/>
    <property type="match status" value="1"/>
</dbReference>
<protein>
    <recommendedName>
        <fullName evidence="11">Probable glycerol kinase</fullName>
        <ecNumber evidence="3">2.7.1.30</ecNumber>
    </recommendedName>
    <alternativeName>
        <fullName evidence="9">ATP:glycerol 3-phosphotransferase</fullName>
    </alternativeName>
</protein>
<dbReference type="GO" id="GO:0046167">
    <property type="term" value="P:glycerol-3-phosphate biosynthetic process"/>
    <property type="evidence" value="ECO:0007669"/>
    <property type="project" value="TreeGrafter"/>
</dbReference>
<dbReference type="PROSITE" id="PS00933">
    <property type="entry name" value="FGGY_KINASES_1"/>
    <property type="match status" value="1"/>
</dbReference>
<feature type="transmembrane region" description="Helical" evidence="13">
    <location>
        <begin position="560"/>
        <end position="582"/>
    </location>
</feature>